<comment type="caution">
    <text evidence="2">The sequence shown here is derived from an EMBL/GenBank/DDBJ whole genome shotgun (WGS) entry which is preliminary data.</text>
</comment>
<dbReference type="InterPro" id="IPR012338">
    <property type="entry name" value="Beta-lactam/transpept-like"/>
</dbReference>
<dbReference type="Pfam" id="PF00144">
    <property type="entry name" value="Beta-lactamase"/>
    <property type="match status" value="1"/>
</dbReference>
<protein>
    <submittedName>
        <fullName evidence="2">Serine hydrolase domain-containing protein</fullName>
        <ecNumber evidence="2">3.-.-.-</ecNumber>
    </submittedName>
</protein>
<reference evidence="3" key="1">
    <citation type="journal article" date="2019" name="Int. J. Syst. Evol. Microbiol.">
        <title>The Global Catalogue of Microorganisms (GCM) 10K type strain sequencing project: providing services to taxonomists for standard genome sequencing and annotation.</title>
        <authorList>
            <consortium name="The Broad Institute Genomics Platform"/>
            <consortium name="The Broad Institute Genome Sequencing Center for Infectious Disease"/>
            <person name="Wu L."/>
            <person name="Ma J."/>
        </authorList>
    </citation>
    <scope>NUCLEOTIDE SEQUENCE [LARGE SCALE GENOMIC DNA]</scope>
    <source>
        <strain evidence="3">CCUG 66188</strain>
    </source>
</reference>
<dbReference type="EC" id="3.-.-.-" evidence="2"/>
<evidence type="ECO:0000313" key="3">
    <source>
        <dbReference type="Proteomes" id="UP001596353"/>
    </source>
</evidence>
<organism evidence="2 3">
    <name type="scientific">Sulfitobacter porphyrae</name>
    <dbReference type="NCBI Taxonomy" id="1246864"/>
    <lineage>
        <taxon>Bacteria</taxon>
        <taxon>Pseudomonadati</taxon>
        <taxon>Pseudomonadota</taxon>
        <taxon>Alphaproteobacteria</taxon>
        <taxon>Rhodobacterales</taxon>
        <taxon>Roseobacteraceae</taxon>
        <taxon>Sulfitobacter</taxon>
    </lineage>
</organism>
<sequence>MGGFDAGRLDRIAGWMQSYVDQRRLAGCAALIVQGGQEVCYHQAYHRDVESRRPWERDTVARIYSMTKPVTSLALMTLVEEGLFHLDAPVSDFIPAFSDMTCLVPGATAADQVEPCAPPTLHQLLTHTSGLSYAFNPGVLGGLMGEHKVEFRPNQSGLAPMCDMLAELPLAFQPGSRWEYSVGIDVIGRVIEVVTGQTLEEVFVERIFDPLGMDETRFSVPAAARDRFAACYTPMAEGALPWARSKRAAIPCA</sequence>
<dbReference type="SUPFAM" id="SSF56601">
    <property type="entry name" value="beta-lactamase/transpeptidase-like"/>
    <property type="match status" value="1"/>
</dbReference>
<dbReference type="InterPro" id="IPR001466">
    <property type="entry name" value="Beta-lactam-related"/>
</dbReference>
<keyword evidence="3" id="KW-1185">Reference proteome</keyword>
<feature type="domain" description="Beta-lactamase-related" evidence="1">
    <location>
        <begin position="14"/>
        <end position="238"/>
    </location>
</feature>
<name>A0ABW2B0L0_9RHOB</name>
<dbReference type="PANTHER" id="PTHR43283:SF3">
    <property type="entry name" value="BETA-LACTAMASE FAMILY PROTEIN (AFU_ORTHOLOGUE AFUA_5G07500)"/>
    <property type="match status" value="1"/>
</dbReference>
<dbReference type="InterPro" id="IPR050789">
    <property type="entry name" value="Diverse_Enzym_Activities"/>
</dbReference>
<dbReference type="Gene3D" id="3.40.710.10">
    <property type="entry name" value="DD-peptidase/beta-lactamase superfamily"/>
    <property type="match status" value="1"/>
</dbReference>
<evidence type="ECO:0000313" key="2">
    <source>
        <dbReference type="EMBL" id="MFC6758923.1"/>
    </source>
</evidence>
<dbReference type="Proteomes" id="UP001596353">
    <property type="component" value="Unassembled WGS sequence"/>
</dbReference>
<dbReference type="EMBL" id="JBHSWG010000001">
    <property type="protein sequence ID" value="MFC6758923.1"/>
    <property type="molecule type" value="Genomic_DNA"/>
</dbReference>
<dbReference type="GO" id="GO:0016787">
    <property type="term" value="F:hydrolase activity"/>
    <property type="evidence" value="ECO:0007669"/>
    <property type="project" value="UniProtKB-KW"/>
</dbReference>
<gene>
    <name evidence="2" type="ORF">ACFQFQ_04405</name>
</gene>
<accession>A0ABW2B0L0</accession>
<keyword evidence="2" id="KW-0378">Hydrolase</keyword>
<evidence type="ECO:0000259" key="1">
    <source>
        <dbReference type="Pfam" id="PF00144"/>
    </source>
</evidence>
<dbReference type="PANTHER" id="PTHR43283">
    <property type="entry name" value="BETA-LACTAMASE-RELATED"/>
    <property type="match status" value="1"/>
</dbReference>
<proteinExistence type="predicted"/>